<dbReference type="PANTHER" id="PTHR13847:SF280">
    <property type="entry name" value="D-AMINO ACID DEHYDROGENASE"/>
    <property type="match status" value="1"/>
</dbReference>
<dbReference type="AlphaFoldDB" id="A0A3S0HVC8"/>
<dbReference type="RefSeq" id="WP_126479761.1">
    <property type="nucleotide sequence ID" value="NZ_RXNS01000001.1"/>
</dbReference>
<dbReference type="Gene3D" id="3.50.50.60">
    <property type="entry name" value="FAD/NAD(P)-binding domain"/>
    <property type="match status" value="2"/>
</dbReference>
<proteinExistence type="inferred from homology"/>
<evidence type="ECO:0000313" key="4">
    <source>
        <dbReference type="EMBL" id="RTR06899.1"/>
    </source>
</evidence>
<dbReference type="GO" id="GO:0008718">
    <property type="term" value="F:D-amino-acid dehydrogenase activity"/>
    <property type="evidence" value="ECO:0007669"/>
    <property type="project" value="TreeGrafter"/>
</dbReference>
<dbReference type="EMBL" id="RXNS01000001">
    <property type="protein sequence ID" value="RTR06899.1"/>
    <property type="molecule type" value="Genomic_DNA"/>
</dbReference>
<dbReference type="PANTHER" id="PTHR13847">
    <property type="entry name" value="SARCOSINE DEHYDROGENASE-RELATED"/>
    <property type="match status" value="1"/>
</dbReference>
<evidence type="ECO:0000256" key="2">
    <source>
        <dbReference type="ARBA" id="ARBA00023002"/>
    </source>
</evidence>
<dbReference type="SUPFAM" id="SSF54373">
    <property type="entry name" value="FAD-linked reductases, C-terminal domain"/>
    <property type="match status" value="1"/>
</dbReference>
<dbReference type="Pfam" id="PF01266">
    <property type="entry name" value="DAO"/>
    <property type="match status" value="1"/>
</dbReference>
<comment type="caution">
    <text evidence="4">The sequence shown here is derived from an EMBL/GenBank/DDBJ whole genome shotgun (WGS) entry which is preliminary data.</text>
</comment>
<dbReference type="GO" id="GO:0005737">
    <property type="term" value="C:cytoplasm"/>
    <property type="evidence" value="ECO:0007669"/>
    <property type="project" value="TreeGrafter"/>
</dbReference>
<accession>A0A3S0HVC8</accession>
<dbReference type="Proteomes" id="UP000267400">
    <property type="component" value="Unassembled WGS sequence"/>
</dbReference>
<dbReference type="Gene3D" id="3.30.9.10">
    <property type="entry name" value="D-Amino Acid Oxidase, subunit A, domain 2"/>
    <property type="match status" value="1"/>
</dbReference>
<reference evidence="4 5" key="1">
    <citation type="submission" date="2018-12" db="EMBL/GenBank/DDBJ databases">
        <authorList>
            <person name="Yu L."/>
        </authorList>
    </citation>
    <scope>NUCLEOTIDE SEQUENCE [LARGE SCALE GENOMIC DNA]</scope>
    <source>
        <strain evidence="4 5">11S</strain>
    </source>
</reference>
<keyword evidence="2" id="KW-0560">Oxidoreductase</keyword>
<evidence type="ECO:0000259" key="3">
    <source>
        <dbReference type="Pfam" id="PF01266"/>
    </source>
</evidence>
<feature type="domain" description="FAD dependent oxidoreductase" evidence="3">
    <location>
        <begin position="7"/>
        <end position="400"/>
    </location>
</feature>
<dbReference type="SUPFAM" id="SSF51905">
    <property type="entry name" value="FAD/NAD(P)-binding domain"/>
    <property type="match status" value="1"/>
</dbReference>
<dbReference type="OrthoDB" id="9805337at2"/>
<dbReference type="GO" id="GO:0005886">
    <property type="term" value="C:plasma membrane"/>
    <property type="evidence" value="ECO:0007669"/>
    <property type="project" value="TreeGrafter"/>
</dbReference>
<dbReference type="InterPro" id="IPR006076">
    <property type="entry name" value="FAD-dep_OxRdtase"/>
</dbReference>
<protein>
    <submittedName>
        <fullName evidence="4">FAD-dependent oxidoreductase</fullName>
    </submittedName>
</protein>
<dbReference type="NCBIfam" id="NF001933">
    <property type="entry name" value="PRK00711.1"/>
    <property type="match status" value="1"/>
</dbReference>
<keyword evidence="5" id="KW-1185">Reference proteome</keyword>
<dbReference type="GO" id="GO:0055130">
    <property type="term" value="P:D-alanine catabolic process"/>
    <property type="evidence" value="ECO:0007669"/>
    <property type="project" value="TreeGrafter"/>
</dbReference>
<dbReference type="InterPro" id="IPR036188">
    <property type="entry name" value="FAD/NAD-bd_sf"/>
</dbReference>
<evidence type="ECO:0000313" key="5">
    <source>
        <dbReference type="Proteomes" id="UP000267400"/>
    </source>
</evidence>
<comment type="similarity">
    <text evidence="1">Belongs to the DadA oxidoreductase family.</text>
</comment>
<gene>
    <name evidence="4" type="ORF">EKG36_00080</name>
</gene>
<sequence length="423" mass="45519">MKETQTVAVLGAGIVGVSSAYLLSQAGYRVTLVEAGEGPALATSFANGGQLSYAYTDAMASWALLRKMPGILLGRDPAFKIRLSTDPDFLRWGLRFLANARASRETRNTRDILRLALHSQAVMGEVASSVQPVFDHRSSGKLHLYDSAEALEAAGARVREKIQWGAQQALLDREACLALDPRVSQIQGAFAGGVHSPGDEVGDAHAFARSLLATMRRNGEIEERYCCRVARLRTRGGTITGLDTNQGVITADRYVLAAGPESVSLARGIGLKLPIYPVKGYSITVPVTDKTPDLCITDVAHKMVLARMGDRLRIAGCADIVGYDRTQDPARLDHLLSVCRSRFPDAGDYDRVLDRWCGFRPVTPSSRPIIGQAGADNLFLNVGHGMLGWTLAMGAGSVLVSQMRGDSGAIGDRGFRPCDHGVR</sequence>
<name>A0A3S0HVC8_9GAMM</name>
<evidence type="ECO:0000256" key="1">
    <source>
        <dbReference type="ARBA" id="ARBA00009410"/>
    </source>
</evidence>
<organism evidence="4 5">
    <name type="scientific">Halomonas nitroreducens</name>
    <dbReference type="NCBI Taxonomy" id="447425"/>
    <lineage>
        <taxon>Bacteria</taxon>
        <taxon>Pseudomonadati</taxon>
        <taxon>Pseudomonadota</taxon>
        <taxon>Gammaproteobacteria</taxon>
        <taxon>Oceanospirillales</taxon>
        <taxon>Halomonadaceae</taxon>
        <taxon>Halomonas</taxon>
    </lineage>
</organism>